<reference evidence="6 7" key="1">
    <citation type="submission" date="2018-10" db="EMBL/GenBank/DDBJ databases">
        <title>Co-occurring genomic capacity for anaerobic methane metabolism and dissimilatory sulfite reduction discovered in the Korarchaeota.</title>
        <authorList>
            <person name="Mckay L.J."/>
            <person name="Dlakic M."/>
            <person name="Fields M.W."/>
            <person name="Delmont T.O."/>
            <person name="Eren A.M."/>
            <person name="Jay Z.J."/>
            <person name="Klingelsmith K.B."/>
            <person name="Rusch D.B."/>
            <person name="Inskeep W.P."/>
        </authorList>
    </citation>
    <scope>NUCLEOTIDE SEQUENCE [LARGE SCALE GENOMIC DNA]</scope>
    <source>
        <strain evidence="6 7">WS</strain>
    </source>
</reference>
<dbReference type="AlphaFoldDB" id="A0A429G076"/>
<proteinExistence type="inferred from homology"/>
<dbReference type="GO" id="GO:0016887">
    <property type="term" value="F:ATP hydrolysis activity"/>
    <property type="evidence" value="ECO:0007669"/>
    <property type="project" value="InterPro"/>
</dbReference>
<protein>
    <submittedName>
        <fullName evidence="6">AAA family ATPase</fullName>
    </submittedName>
</protein>
<dbReference type="FunFam" id="3.40.50.300:FF:000018">
    <property type="entry name" value="Cell division control 48"/>
    <property type="match status" value="1"/>
</dbReference>
<dbReference type="SUPFAM" id="SSF52540">
    <property type="entry name" value="P-loop containing nucleoside triphosphate hydrolases"/>
    <property type="match status" value="2"/>
</dbReference>
<gene>
    <name evidence="6" type="ORF">D9Q81_08935</name>
</gene>
<dbReference type="InterPro" id="IPR003593">
    <property type="entry name" value="AAA+_ATPase"/>
</dbReference>
<dbReference type="Gene3D" id="1.10.8.60">
    <property type="match status" value="2"/>
</dbReference>
<dbReference type="EMBL" id="RCOR01000049">
    <property type="protein sequence ID" value="RSN67135.1"/>
    <property type="molecule type" value="Genomic_DNA"/>
</dbReference>
<evidence type="ECO:0000256" key="2">
    <source>
        <dbReference type="ARBA" id="ARBA00022741"/>
    </source>
</evidence>
<dbReference type="FunFam" id="1.10.8.60:FF:000038">
    <property type="entry name" value="spermatogenesis-associated protein 5-like protein 1"/>
    <property type="match status" value="1"/>
</dbReference>
<keyword evidence="2 4" id="KW-0547">Nucleotide-binding</keyword>
<organism evidence="6 7">
    <name type="scientific">Candidatus Korarchaeum cryptofilum</name>
    <dbReference type="NCBI Taxonomy" id="498846"/>
    <lineage>
        <taxon>Archaea</taxon>
        <taxon>Thermoproteota</taxon>
        <taxon>Candidatus Korarchaeia</taxon>
        <taxon>Candidatus Korarchaeales</taxon>
        <taxon>Candidatus Korarchaeaceae</taxon>
        <taxon>Candidatus Korarchaeum</taxon>
    </lineage>
</organism>
<evidence type="ECO:0000256" key="3">
    <source>
        <dbReference type="ARBA" id="ARBA00022840"/>
    </source>
</evidence>
<evidence type="ECO:0000313" key="6">
    <source>
        <dbReference type="EMBL" id="RSN67135.1"/>
    </source>
</evidence>
<dbReference type="Pfam" id="PF17862">
    <property type="entry name" value="AAA_lid_3"/>
    <property type="match status" value="2"/>
</dbReference>
<dbReference type="InterPro" id="IPR003960">
    <property type="entry name" value="ATPase_AAA_CS"/>
</dbReference>
<dbReference type="NCBIfam" id="TIGR01243">
    <property type="entry name" value="CDC48"/>
    <property type="match status" value="1"/>
</dbReference>
<dbReference type="PANTHER" id="PTHR23077:SF171">
    <property type="entry name" value="NUCLEAR VALOSIN-CONTAINING PROTEIN-LIKE"/>
    <property type="match status" value="1"/>
</dbReference>
<dbReference type="GO" id="GO:0005524">
    <property type="term" value="F:ATP binding"/>
    <property type="evidence" value="ECO:0007669"/>
    <property type="project" value="UniProtKB-KW"/>
</dbReference>
<dbReference type="PRINTS" id="PR00830">
    <property type="entry name" value="ENDOLAPTASE"/>
</dbReference>
<comment type="caution">
    <text evidence="6">The sequence shown here is derived from an EMBL/GenBank/DDBJ whole genome shotgun (WGS) entry which is preliminary data.</text>
</comment>
<dbReference type="SMART" id="SM00382">
    <property type="entry name" value="AAA"/>
    <property type="match status" value="2"/>
</dbReference>
<keyword evidence="1" id="KW-0677">Repeat</keyword>
<dbReference type="InterPro" id="IPR003959">
    <property type="entry name" value="ATPase_AAA_core"/>
</dbReference>
<name>A0A429G076_9CREN</name>
<dbReference type="InterPro" id="IPR041569">
    <property type="entry name" value="AAA_lid_3"/>
</dbReference>
<dbReference type="FunFam" id="3.40.50.300:FF:000012">
    <property type="entry name" value="Transitional endoplasmic reticulum ATPase"/>
    <property type="match status" value="1"/>
</dbReference>
<evidence type="ECO:0000313" key="7">
    <source>
        <dbReference type="Proteomes" id="UP000278149"/>
    </source>
</evidence>
<dbReference type="PANTHER" id="PTHR23077">
    <property type="entry name" value="AAA-FAMILY ATPASE"/>
    <property type="match status" value="1"/>
</dbReference>
<sequence length="538" mass="60174">IREMVELPLRHPELFRHLGIDPPKGVLLYGPPGTGKTLLAKAVANESNAHFISISGPEIMSKYYGESEKRLREIFEEAEKNAPSIIFIDELDSIAPNRNEVTGEVERRVVAQLLALMDGLKGRGEVIVIGATNRPEAIDPALRRPGRFDREIEIGVPDREGRKEILLIHTRNMPLADDVDLDRLADITHGFVGADLAALVREAAMAALRRVLPKIDLDAESIPLEVLEELKVTNEDFFEALKLVQPSALREISIEIPNVTWDDVGGLEDVKRELREVIELPLKNPDAFRRMGIDPPRGVLLYGPPGCGKTLIAKAVANESEANFISVKGPELLSKWVGESEKAVRMIFRKARQVTPAIVFIDEIDSLFPRRGVHADSGVSERVVSQMLTEIDGIHPLRDVVVIGATNRPDLIDPALLRPGRLERLVYVGPPDFQSRYQILKVLTRKVPLAKDVDLRSIALMTERYSGADLAALVREAAMAALREDINAERVEPRHFEIAMSRVKPSLTDEILKYFEEIKKTLRAVTIPEERKEETYVY</sequence>
<keyword evidence="3 4" id="KW-0067">ATP-binding</keyword>
<dbReference type="PROSITE" id="PS00674">
    <property type="entry name" value="AAA"/>
    <property type="match status" value="2"/>
</dbReference>
<dbReference type="CDD" id="cd19511">
    <property type="entry name" value="RecA-like_CDC48_r2-like"/>
    <property type="match status" value="1"/>
</dbReference>
<dbReference type="InterPro" id="IPR027417">
    <property type="entry name" value="P-loop_NTPase"/>
</dbReference>
<dbReference type="Proteomes" id="UP000278149">
    <property type="component" value="Unassembled WGS sequence"/>
</dbReference>
<dbReference type="Pfam" id="PF00004">
    <property type="entry name" value="AAA"/>
    <property type="match status" value="2"/>
</dbReference>
<evidence type="ECO:0000256" key="1">
    <source>
        <dbReference type="ARBA" id="ARBA00022737"/>
    </source>
</evidence>
<evidence type="ECO:0000259" key="5">
    <source>
        <dbReference type="SMART" id="SM00382"/>
    </source>
</evidence>
<dbReference type="InterPro" id="IPR050168">
    <property type="entry name" value="AAA_ATPase_domain"/>
</dbReference>
<dbReference type="Gene3D" id="3.40.50.300">
    <property type="entry name" value="P-loop containing nucleotide triphosphate hydrolases"/>
    <property type="match status" value="2"/>
</dbReference>
<accession>A0A429G076</accession>
<feature type="non-terminal residue" evidence="6">
    <location>
        <position position="1"/>
    </location>
</feature>
<dbReference type="RefSeq" id="WP_125742900.1">
    <property type="nucleotide sequence ID" value="NZ_RCOR01000049.1"/>
</dbReference>
<dbReference type="InterPro" id="IPR005938">
    <property type="entry name" value="AAA_ATPase_CDC48"/>
</dbReference>
<comment type="similarity">
    <text evidence="4">Belongs to the AAA ATPase family.</text>
</comment>
<dbReference type="FunFam" id="1.10.8.60:FF:000057">
    <property type="entry name" value="AAA family ATPase, CDC48 subfamily"/>
    <property type="match status" value="1"/>
</dbReference>
<feature type="domain" description="AAA+ ATPase" evidence="5">
    <location>
        <begin position="295"/>
        <end position="432"/>
    </location>
</feature>
<evidence type="ECO:0000256" key="4">
    <source>
        <dbReference type="RuleBase" id="RU003651"/>
    </source>
</evidence>
<feature type="domain" description="AAA+ ATPase" evidence="5">
    <location>
        <begin position="22"/>
        <end position="158"/>
    </location>
</feature>